<feature type="compositionally biased region" description="Basic and acidic residues" evidence="2">
    <location>
        <begin position="671"/>
        <end position="685"/>
    </location>
</feature>
<feature type="region of interest" description="Disordered" evidence="2">
    <location>
        <begin position="828"/>
        <end position="864"/>
    </location>
</feature>
<dbReference type="Proteomes" id="UP000183567">
    <property type="component" value="Unassembled WGS sequence"/>
</dbReference>
<feature type="compositionally biased region" description="Low complexity" evidence="2">
    <location>
        <begin position="742"/>
        <end position="758"/>
    </location>
</feature>
<feature type="region of interest" description="Disordered" evidence="2">
    <location>
        <begin position="413"/>
        <end position="484"/>
    </location>
</feature>
<dbReference type="GO" id="GO:0005685">
    <property type="term" value="C:U1 snRNP"/>
    <property type="evidence" value="ECO:0007669"/>
    <property type="project" value="InterPro"/>
</dbReference>
<proteinExistence type="inferred from homology"/>
<sequence length="1463" mass="157891">MGRLAEMQRKLLEQMMGPEAMGVANANLVWSDDKVCRNFLCGTCPHALFTNTKMDLGACPKSHTERLKTEFVAAKEANPSDPVFARFQMEYESNIFAFVDECDRRIRAAHRRLEKTPEENAKTTNLMREIAEIELAIQGGTEKIETLGEQGKVDESMREMAAIEALKSEKSEKERELQQLTDTSGASGHQKLRVCDVCGAYLSVLDSDRRLADHFGGKVCFYFFTSVGRKNGRLLHDDRCTWGITNCGTCLVNSGKNVKSGKWHLRLLVHPLPVQPEVQGRQAGAIIGHHVMSVNVTEGMIDMQHHLDMMIGEEIVIALDRRAVEDTDTGIRACLVENKYAAVYYYGTVLHRGVGEAANVETVAVDREGAQQMDTSPIQSTSNTLSLAFSARLPARPEDPLIPRQLPLDIFQRQVDPNPPHRPLPDTMQPPTSSRAPAPGFISDFPSQNISFAPSSRMDTHLSPQSASSGSSGPPSTVHGGSSAYSMSNQSIIIHSVHSSPSTELAFSPQLKSASDTGFIFPPPDLADSRFSGRDSSPETPGDSHLLVVGDMLKTIAHTAQSASTACSRGQGLEANVRIDELKKTITLVSELIAATKIADTPAISRNPSPRRFSALVAKSSVSPPIALTQEQLAAGMHFSTQADIGTMDVQNNDISDMSRKRCASSMAGDRVIKAPKREPQEDTPLHIIPSPSSSQPPFSSAAAPPVTDPRSMTSYAHANVQPDSASRPASSTGQPGFGLIPQQQSFSMPVSSSAPSSTEFISTSPLSTTMPHSAHFPPPPTVRSSWSDGAATLPHHNHQHSLSGSSLNGAINFHTIPSTGSSLGPLSFSSSGTFPSSSSQPHPLTNTGAGIPPPIGRVSRSGSFTTSNVNPYTLGISEITTSNALDFLHSAQPSNAQSLGSHSPTSSHEGDHDESDIGSHSHSPAESSGVRATHHSSSSRTFSGHDVRPGSLVTRQSTENLSPTTSGHNNEVPQEYRAEVDRIFFEFLNMDAADGKGEPIHQTLMAKKMQRLDESPDFRPFKFRIQAFTNAFLEELAKQGYPEEKIPMKKIRNYLWNQPYISRFNEDGKKTKSKGNHIWNIDAKKNPDGGWTFRPFHRKVAGSPPGVAYVGLRWSWAPRIWDPQASRSNLVVTYSSPSLPSWLFWEDDMLSGTPPPDAESCDITVVARYVQEGQEELLSQTFHLNVVPVSNLDTSFSASRRGSVNGEMHKPRRVASDSTAPQTSPRTLKSQPSTNLVQPVTTRDAQVIQVLTSAAQRVAQEAQSQIISSATQGEPGPELQALAKQQHVLTITAQAVDQEVTGQRSDIGPQATNMLAVAAQQVVFQAARQVVADRSAAVASQISAGFTPSPVASTQVTVNEVSVATQSAVAQAVEITGPLSNEVDVLMTASSLLQQQFRAPPPVSPVSAMLDSAQRPIHMDSLRSHSTGSVSYPVAMTTSSGVSAVHFPSTMSSSSLSDYGRL</sequence>
<dbReference type="Pfam" id="PF03194">
    <property type="entry name" value="LUC7"/>
    <property type="match status" value="1"/>
</dbReference>
<feature type="compositionally biased region" description="Low complexity" evidence="2">
    <location>
        <begin position="690"/>
        <end position="706"/>
    </location>
</feature>
<feature type="region of interest" description="Disordered" evidence="2">
    <location>
        <begin position="1198"/>
        <end position="1238"/>
    </location>
</feature>
<protein>
    <submittedName>
        <fullName evidence="3">Uncharacterized protein</fullName>
    </submittedName>
</protein>
<dbReference type="OrthoDB" id="5593376at2759"/>
<feature type="region of interest" description="Disordered" evidence="2">
    <location>
        <begin position="660"/>
        <end position="804"/>
    </location>
</feature>
<evidence type="ECO:0000313" key="3">
    <source>
        <dbReference type="EMBL" id="OJA07908.1"/>
    </source>
</evidence>
<feature type="region of interest" description="Disordered" evidence="2">
    <location>
        <begin position="894"/>
        <end position="975"/>
    </location>
</feature>
<gene>
    <name evidence="3" type="ORF">AZE42_02761</name>
</gene>
<evidence type="ECO:0000313" key="4">
    <source>
        <dbReference type="Proteomes" id="UP000183567"/>
    </source>
</evidence>
<dbReference type="InterPro" id="IPR015919">
    <property type="entry name" value="Cadherin-like_sf"/>
</dbReference>
<feature type="compositionally biased region" description="Polar residues" evidence="2">
    <location>
        <begin position="445"/>
        <end position="454"/>
    </location>
</feature>
<dbReference type="InterPro" id="IPR004882">
    <property type="entry name" value="Luc7-rel"/>
</dbReference>
<accession>A0A1J8Q869</accession>
<dbReference type="GO" id="GO:0003729">
    <property type="term" value="F:mRNA binding"/>
    <property type="evidence" value="ECO:0007669"/>
    <property type="project" value="InterPro"/>
</dbReference>
<dbReference type="EMBL" id="LVVM01006504">
    <property type="protein sequence ID" value="OJA07908.1"/>
    <property type="molecule type" value="Genomic_DNA"/>
</dbReference>
<feature type="compositionally biased region" description="Polar residues" evidence="2">
    <location>
        <begin position="954"/>
        <end position="973"/>
    </location>
</feature>
<reference evidence="3 4" key="1">
    <citation type="submission" date="2016-03" db="EMBL/GenBank/DDBJ databases">
        <title>Comparative genomics of the ectomycorrhizal sister species Rhizopogon vinicolor and Rhizopogon vesiculosus (Basidiomycota: Boletales) reveals a divergence of the mating type B locus.</title>
        <authorList>
            <person name="Mujic A.B."/>
            <person name="Kuo A."/>
            <person name="Tritt A."/>
            <person name="Lipzen A."/>
            <person name="Chen C."/>
            <person name="Johnson J."/>
            <person name="Sharma A."/>
            <person name="Barry K."/>
            <person name="Grigoriev I.V."/>
            <person name="Spatafora J.W."/>
        </authorList>
    </citation>
    <scope>NUCLEOTIDE SEQUENCE [LARGE SCALE GENOMIC DNA]</scope>
    <source>
        <strain evidence="3 4">AM-OR11-056</strain>
    </source>
</reference>
<organism evidence="3 4">
    <name type="scientific">Rhizopogon vesiculosus</name>
    <dbReference type="NCBI Taxonomy" id="180088"/>
    <lineage>
        <taxon>Eukaryota</taxon>
        <taxon>Fungi</taxon>
        <taxon>Dikarya</taxon>
        <taxon>Basidiomycota</taxon>
        <taxon>Agaricomycotina</taxon>
        <taxon>Agaricomycetes</taxon>
        <taxon>Agaricomycetidae</taxon>
        <taxon>Boletales</taxon>
        <taxon>Suillineae</taxon>
        <taxon>Rhizopogonaceae</taxon>
        <taxon>Rhizopogon</taxon>
    </lineage>
</organism>
<comment type="similarity">
    <text evidence="1">Belongs to the Luc7 family.</text>
</comment>
<feature type="compositionally biased region" description="Polar residues" evidence="2">
    <location>
        <begin position="894"/>
        <end position="908"/>
    </location>
</feature>
<evidence type="ECO:0000256" key="1">
    <source>
        <dbReference type="ARBA" id="ARBA00005655"/>
    </source>
</evidence>
<comment type="caution">
    <text evidence="3">The sequence shown here is derived from an EMBL/GenBank/DDBJ whole genome shotgun (WGS) entry which is preliminary data.</text>
</comment>
<evidence type="ECO:0000256" key="2">
    <source>
        <dbReference type="SAM" id="MobiDB-lite"/>
    </source>
</evidence>
<name>A0A1J8Q869_9AGAM</name>
<keyword evidence="4" id="KW-1185">Reference proteome</keyword>
<dbReference type="SUPFAM" id="SSF49313">
    <property type="entry name" value="Cadherin-like"/>
    <property type="match status" value="1"/>
</dbReference>
<feature type="compositionally biased region" description="Basic and acidic residues" evidence="2">
    <location>
        <begin position="527"/>
        <end position="537"/>
    </location>
</feature>
<feature type="region of interest" description="Disordered" evidence="2">
    <location>
        <begin position="518"/>
        <end position="544"/>
    </location>
</feature>
<feature type="compositionally biased region" description="Low complexity" evidence="2">
    <location>
        <begin position="828"/>
        <end position="840"/>
    </location>
</feature>
<feature type="compositionally biased region" description="Polar residues" evidence="2">
    <location>
        <begin position="1217"/>
        <end position="1238"/>
    </location>
</feature>
<feature type="compositionally biased region" description="Basic and acidic residues" evidence="2">
    <location>
        <begin position="909"/>
        <end position="920"/>
    </location>
</feature>
<dbReference type="GO" id="GO:0006376">
    <property type="term" value="P:mRNA splice site recognition"/>
    <property type="evidence" value="ECO:0007669"/>
    <property type="project" value="InterPro"/>
</dbReference>
<feature type="compositionally biased region" description="Polar residues" evidence="2">
    <location>
        <begin position="759"/>
        <end position="772"/>
    </location>
</feature>
<feature type="compositionally biased region" description="Low complexity" evidence="2">
    <location>
        <begin position="463"/>
        <end position="484"/>
    </location>
</feature>
<dbReference type="GO" id="GO:0016020">
    <property type="term" value="C:membrane"/>
    <property type="evidence" value="ECO:0007669"/>
    <property type="project" value="InterPro"/>
</dbReference>
<dbReference type="PANTHER" id="PTHR12375">
    <property type="entry name" value="RNA-BINDING PROTEIN LUC7-RELATED"/>
    <property type="match status" value="1"/>
</dbReference>
<dbReference type="GO" id="GO:0005509">
    <property type="term" value="F:calcium ion binding"/>
    <property type="evidence" value="ECO:0007669"/>
    <property type="project" value="InterPro"/>
</dbReference>
<dbReference type="STRING" id="180088.A0A1J8Q869"/>
<feature type="compositionally biased region" description="Polar residues" evidence="2">
    <location>
        <begin position="711"/>
        <end position="735"/>
    </location>
</feature>